<keyword evidence="8 11" id="KW-0648">Protein biosynthesis</keyword>
<dbReference type="InterPro" id="IPR033656">
    <property type="entry name" value="HisRS_anticodon"/>
</dbReference>
<feature type="domain" description="Aminoacyl-transfer RNA synthetases class-II family profile" evidence="13">
    <location>
        <begin position="23"/>
        <end position="318"/>
    </location>
</feature>
<dbReference type="InterPro" id="IPR004516">
    <property type="entry name" value="HisRS/HisZ"/>
</dbReference>
<keyword evidence="15" id="KW-1185">Reference proteome</keyword>
<name>A0A151AR96_9CLOT</name>
<evidence type="ECO:0000256" key="10">
    <source>
        <dbReference type="ARBA" id="ARBA00047639"/>
    </source>
</evidence>
<evidence type="ECO:0000256" key="7">
    <source>
        <dbReference type="ARBA" id="ARBA00022840"/>
    </source>
</evidence>
<keyword evidence="7 11" id="KW-0067">ATP-binding</keyword>
<dbReference type="PANTHER" id="PTHR43707">
    <property type="entry name" value="HISTIDYL-TRNA SYNTHETASE"/>
    <property type="match status" value="1"/>
</dbReference>
<evidence type="ECO:0000256" key="5">
    <source>
        <dbReference type="ARBA" id="ARBA00022598"/>
    </source>
</evidence>
<dbReference type="PIRSF" id="PIRSF001549">
    <property type="entry name" value="His-tRNA_synth"/>
    <property type="match status" value="1"/>
</dbReference>
<evidence type="ECO:0000256" key="12">
    <source>
        <dbReference type="PIRSR" id="PIRSR001549-1"/>
    </source>
</evidence>
<evidence type="ECO:0000256" key="6">
    <source>
        <dbReference type="ARBA" id="ARBA00022741"/>
    </source>
</evidence>
<comment type="catalytic activity">
    <reaction evidence="10 11">
        <text>tRNA(His) + L-histidine + ATP = L-histidyl-tRNA(His) + AMP + diphosphate + H(+)</text>
        <dbReference type="Rhea" id="RHEA:17313"/>
        <dbReference type="Rhea" id="RHEA-COMP:9665"/>
        <dbReference type="Rhea" id="RHEA-COMP:9689"/>
        <dbReference type="ChEBI" id="CHEBI:15378"/>
        <dbReference type="ChEBI" id="CHEBI:30616"/>
        <dbReference type="ChEBI" id="CHEBI:33019"/>
        <dbReference type="ChEBI" id="CHEBI:57595"/>
        <dbReference type="ChEBI" id="CHEBI:78442"/>
        <dbReference type="ChEBI" id="CHEBI:78527"/>
        <dbReference type="ChEBI" id="CHEBI:456215"/>
        <dbReference type="EC" id="6.1.1.21"/>
    </reaction>
</comment>
<dbReference type="SUPFAM" id="SSF52954">
    <property type="entry name" value="Class II aaRS ABD-related"/>
    <property type="match status" value="1"/>
</dbReference>
<sequence length="417" mass="47501">MAIQAPKGTKDLLPMDSYKWQYIEEKLSNIAKLYGCREIRTPIFEHTELFERGVGETTDVVQKEMYTFLDKGNRSVTLKAEGTAPAARAFIEHGLFNEALPIKMYYFTPVFRYENVQKGRLRQHHQFGIEIFGSTEASVDAEVINLAMTAFKNFGINNLELNINNIGCPECRSKYNEALKNYFNERYEELCDTCKSRYDRNPMRILDCKNKKCKEVGKDAPIILDYVCDDCKEHFENLKKYLEALNITYKVNPYIVRGLDYYTKTVFEIINNDITVCGGGRYNNLIEQIGGKSTPAVGFGMGIERLLLTLEENNISIPEPNYMDVYIGSMGEKGKIESLKITNALRQKGIKADCDHMGKSVKAQMKYANKIAAIYSMIIGDTEISEGKAKLKKMEDGNQIEVSLNNLDEIVKLVKEV</sequence>
<dbReference type="GO" id="GO:0004821">
    <property type="term" value="F:histidine-tRNA ligase activity"/>
    <property type="evidence" value="ECO:0007669"/>
    <property type="project" value="UniProtKB-UniRule"/>
</dbReference>
<dbReference type="InterPro" id="IPR015807">
    <property type="entry name" value="His-tRNA-ligase"/>
</dbReference>
<dbReference type="InterPro" id="IPR004154">
    <property type="entry name" value="Anticodon-bd"/>
</dbReference>
<keyword evidence="5 11" id="KW-0436">Ligase</keyword>
<accession>A0A151AR96</accession>
<dbReference type="CDD" id="cd00773">
    <property type="entry name" value="HisRS-like_core"/>
    <property type="match status" value="1"/>
</dbReference>
<dbReference type="GO" id="GO:0005737">
    <property type="term" value="C:cytoplasm"/>
    <property type="evidence" value="ECO:0007669"/>
    <property type="project" value="UniProtKB-SubCell"/>
</dbReference>
<dbReference type="EMBL" id="LTBB01000001">
    <property type="protein sequence ID" value="KYH30100.1"/>
    <property type="molecule type" value="Genomic_DNA"/>
</dbReference>
<dbReference type="GO" id="GO:0016740">
    <property type="term" value="F:transferase activity"/>
    <property type="evidence" value="ECO:0007669"/>
    <property type="project" value="UniProtKB-ARBA"/>
</dbReference>
<dbReference type="NCBIfam" id="TIGR00442">
    <property type="entry name" value="hisS"/>
    <property type="match status" value="1"/>
</dbReference>
<keyword evidence="6 11" id="KW-0547">Nucleotide-binding</keyword>
<evidence type="ECO:0000256" key="9">
    <source>
        <dbReference type="ARBA" id="ARBA00023146"/>
    </source>
</evidence>
<organism evidence="14 15">
    <name type="scientific">Clostridium colicanis DSM 13634</name>
    <dbReference type="NCBI Taxonomy" id="1121305"/>
    <lineage>
        <taxon>Bacteria</taxon>
        <taxon>Bacillati</taxon>
        <taxon>Bacillota</taxon>
        <taxon>Clostridia</taxon>
        <taxon>Eubacteriales</taxon>
        <taxon>Clostridiaceae</taxon>
        <taxon>Clostridium</taxon>
    </lineage>
</organism>
<dbReference type="PANTHER" id="PTHR43707:SF1">
    <property type="entry name" value="HISTIDINE--TRNA LIGASE, MITOCHONDRIAL-RELATED"/>
    <property type="match status" value="1"/>
</dbReference>
<feature type="binding site" evidence="12">
    <location>
        <begin position="261"/>
        <end position="262"/>
    </location>
    <ligand>
        <name>L-histidine</name>
        <dbReference type="ChEBI" id="CHEBI:57595"/>
    </ligand>
</feature>
<dbReference type="Pfam" id="PF13393">
    <property type="entry name" value="tRNA-synt_His"/>
    <property type="match status" value="1"/>
</dbReference>
<dbReference type="InterPro" id="IPR045864">
    <property type="entry name" value="aa-tRNA-synth_II/BPL/LPL"/>
</dbReference>
<comment type="subunit">
    <text evidence="3 11">Homodimer.</text>
</comment>
<evidence type="ECO:0000256" key="1">
    <source>
        <dbReference type="ARBA" id="ARBA00004496"/>
    </source>
</evidence>
<evidence type="ECO:0000256" key="2">
    <source>
        <dbReference type="ARBA" id="ARBA00008226"/>
    </source>
</evidence>
<proteinExistence type="inferred from homology"/>
<dbReference type="InterPro" id="IPR036621">
    <property type="entry name" value="Anticodon-bd_dom_sf"/>
</dbReference>
<dbReference type="GO" id="GO:0140096">
    <property type="term" value="F:catalytic activity, acting on a protein"/>
    <property type="evidence" value="ECO:0007669"/>
    <property type="project" value="UniProtKB-ARBA"/>
</dbReference>
<evidence type="ECO:0000259" key="13">
    <source>
        <dbReference type="PROSITE" id="PS50862"/>
    </source>
</evidence>
<comment type="subcellular location">
    <subcellularLocation>
        <location evidence="1 11">Cytoplasm</location>
    </subcellularLocation>
</comment>
<dbReference type="Proteomes" id="UP000075374">
    <property type="component" value="Unassembled WGS sequence"/>
</dbReference>
<evidence type="ECO:0000313" key="14">
    <source>
        <dbReference type="EMBL" id="KYH30100.1"/>
    </source>
</evidence>
<evidence type="ECO:0000256" key="8">
    <source>
        <dbReference type="ARBA" id="ARBA00022917"/>
    </source>
</evidence>
<dbReference type="HAMAP" id="MF_00127">
    <property type="entry name" value="His_tRNA_synth"/>
    <property type="match status" value="1"/>
</dbReference>
<dbReference type="CDD" id="cd00859">
    <property type="entry name" value="HisRS_anticodon"/>
    <property type="match status" value="1"/>
</dbReference>
<dbReference type="Pfam" id="PF03129">
    <property type="entry name" value="HGTP_anticodon"/>
    <property type="match status" value="1"/>
</dbReference>
<feature type="binding site" evidence="12">
    <location>
        <position position="126"/>
    </location>
    <ligand>
        <name>L-histidine</name>
        <dbReference type="ChEBI" id="CHEBI:57595"/>
    </ligand>
</feature>
<gene>
    <name evidence="11 14" type="primary">hisS</name>
    <name evidence="14" type="ORF">CLCOL_00380</name>
</gene>
<feature type="binding site" evidence="12">
    <location>
        <position position="130"/>
    </location>
    <ligand>
        <name>L-histidine</name>
        <dbReference type="ChEBI" id="CHEBI:57595"/>
    </ligand>
</feature>
<protein>
    <recommendedName>
        <fullName evidence="11">Histidine--tRNA ligase</fullName>
        <ecNumber evidence="11">6.1.1.21</ecNumber>
    </recommendedName>
    <alternativeName>
        <fullName evidence="11">Histidyl-tRNA synthetase</fullName>
        <shortName evidence="11">HisRS</shortName>
    </alternativeName>
</protein>
<reference evidence="14 15" key="1">
    <citation type="submission" date="2016-02" db="EMBL/GenBank/DDBJ databases">
        <title>Genome sequence of Clostridium colicanis DSM 13634.</title>
        <authorList>
            <person name="Poehlein A."/>
            <person name="Daniel R."/>
        </authorList>
    </citation>
    <scope>NUCLEOTIDE SEQUENCE [LARGE SCALE GENOMIC DNA]</scope>
    <source>
        <strain evidence="14 15">DSM 13634</strain>
    </source>
</reference>
<dbReference type="SUPFAM" id="SSF55681">
    <property type="entry name" value="Class II aaRS and biotin synthetases"/>
    <property type="match status" value="1"/>
</dbReference>
<evidence type="ECO:0000313" key="15">
    <source>
        <dbReference type="Proteomes" id="UP000075374"/>
    </source>
</evidence>
<dbReference type="STRING" id="1121305.CLCOL_00380"/>
<feature type="binding site" evidence="12">
    <location>
        <position position="112"/>
    </location>
    <ligand>
        <name>L-histidine</name>
        <dbReference type="ChEBI" id="CHEBI:57595"/>
    </ligand>
</feature>
<feature type="binding site" evidence="12">
    <location>
        <position position="257"/>
    </location>
    <ligand>
        <name>L-histidine</name>
        <dbReference type="ChEBI" id="CHEBI:57595"/>
    </ligand>
</feature>
<comment type="caution">
    <text evidence="14">The sequence shown here is derived from an EMBL/GenBank/DDBJ whole genome shotgun (WGS) entry which is preliminary data.</text>
</comment>
<dbReference type="InterPro" id="IPR041715">
    <property type="entry name" value="HisRS-like_core"/>
</dbReference>
<dbReference type="GO" id="GO:0006427">
    <property type="term" value="P:histidyl-tRNA aminoacylation"/>
    <property type="evidence" value="ECO:0007669"/>
    <property type="project" value="UniProtKB-UniRule"/>
</dbReference>
<dbReference type="AlphaFoldDB" id="A0A151AR96"/>
<keyword evidence="9 11" id="KW-0030">Aminoacyl-tRNA synthetase</keyword>
<dbReference type="PROSITE" id="PS50862">
    <property type="entry name" value="AA_TRNA_LIGASE_II"/>
    <property type="match status" value="1"/>
</dbReference>
<dbReference type="FunFam" id="3.30.930.10:FF:000005">
    <property type="entry name" value="Histidine--tRNA ligase"/>
    <property type="match status" value="1"/>
</dbReference>
<dbReference type="PATRIC" id="fig|1121305.3.peg.40"/>
<evidence type="ECO:0000256" key="11">
    <source>
        <dbReference type="HAMAP-Rule" id="MF_00127"/>
    </source>
</evidence>
<evidence type="ECO:0000256" key="4">
    <source>
        <dbReference type="ARBA" id="ARBA00022490"/>
    </source>
</evidence>
<dbReference type="RefSeq" id="WP_061856998.1">
    <property type="nucleotide sequence ID" value="NZ_LTBB01000001.1"/>
</dbReference>
<keyword evidence="4 11" id="KW-0963">Cytoplasm</keyword>
<dbReference type="Gene3D" id="3.30.930.10">
    <property type="entry name" value="Bira Bifunctional Protein, Domain 2"/>
    <property type="match status" value="1"/>
</dbReference>
<evidence type="ECO:0000256" key="3">
    <source>
        <dbReference type="ARBA" id="ARBA00011738"/>
    </source>
</evidence>
<feature type="binding site" evidence="12">
    <location>
        <begin position="81"/>
        <end position="83"/>
    </location>
    <ligand>
        <name>L-histidine</name>
        <dbReference type="ChEBI" id="CHEBI:57595"/>
    </ligand>
</feature>
<dbReference type="EC" id="6.1.1.21" evidence="11"/>
<comment type="similarity">
    <text evidence="2 11">Belongs to the class-II aminoacyl-tRNA synthetase family.</text>
</comment>
<dbReference type="InterPro" id="IPR006195">
    <property type="entry name" value="aa-tRNA-synth_II"/>
</dbReference>
<dbReference type="GO" id="GO:0005524">
    <property type="term" value="F:ATP binding"/>
    <property type="evidence" value="ECO:0007669"/>
    <property type="project" value="UniProtKB-UniRule"/>
</dbReference>
<dbReference type="Gene3D" id="3.40.50.800">
    <property type="entry name" value="Anticodon-binding domain"/>
    <property type="match status" value="1"/>
</dbReference>